<keyword evidence="7" id="KW-0436">Ligase</keyword>
<feature type="transmembrane region" description="Helical" evidence="5">
    <location>
        <begin position="45"/>
        <end position="60"/>
    </location>
</feature>
<keyword evidence="3 5" id="KW-1133">Transmembrane helix</keyword>
<feature type="transmembrane region" description="Helical" evidence="5">
    <location>
        <begin position="351"/>
        <end position="370"/>
    </location>
</feature>
<dbReference type="Proteomes" id="UP001207408">
    <property type="component" value="Unassembled WGS sequence"/>
</dbReference>
<comment type="subcellular location">
    <subcellularLocation>
        <location evidence="1">Membrane</location>
        <topology evidence="1">Multi-pass membrane protein</topology>
    </subcellularLocation>
</comment>
<feature type="transmembrane region" description="Helical" evidence="5">
    <location>
        <begin position="12"/>
        <end position="39"/>
    </location>
</feature>
<feature type="transmembrane region" description="Helical" evidence="5">
    <location>
        <begin position="259"/>
        <end position="279"/>
    </location>
</feature>
<evidence type="ECO:0000256" key="4">
    <source>
        <dbReference type="ARBA" id="ARBA00023136"/>
    </source>
</evidence>
<evidence type="ECO:0000256" key="1">
    <source>
        <dbReference type="ARBA" id="ARBA00004141"/>
    </source>
</evidence>
<gene>
    <name evidence="7" type="ORF">OM074_17725</name>
</gene>
<comment type="caution">
    <text evidence="7">The sequence shown here is derived from an EMBL/GenBank/DDBJ whole genome shotgun (WGS) entry which is preliminary data.</text>
</comment>
<dbReference type="InterPro" id="IPR051533">
    <property type="entry name" value="WaaL-like"/>
</dbReference>
<dbReference type="GO" id="GO:0016020">
    <property type="term" value="C:membrane"/>
    <property type="evidence" value="ECO:0007669"/>
    <property type="project" value="UniProtKB-SubCell"/>
</dbReference>
<feature type="domain" description="O-antigen ligase-related" evidence="6">
    <location>
        <begin position="223"/>
        <end position="366"/>
    </location>
</feature>
<evidence type="ECO:0000256" key="3">
    <source>
        <dbReference type="ARBA" id="ARBA00022989"/>
    </source>
</evidence>
<dbReference type="InterPro" id="IPR007016">
    <property type="entry name" value="O-antigen_ligase-rel_domated"/>
</dbReference>
<dbReference type="AlphaFoldDB" id="A0AAE3MGV2"/>
<reference evidence="7" key="1">
    <citation type="submission" date="2022-10" db="EMBL/GenBank/DDBJ databases">
        <authorList>
            <person name="Yu W.X."/>
        </authorList>
    </citation>
    <scope>NUCLEOTIDE SEQUENCE</scope>
    <source>
        <strain evidence="7">D04</strain>
    </source>
</reference>
<feature type="transmembrane region" description="Helical" evidence="5">
    <location>
        <begin position="407"/>
        <end position="424"/>
    </location>
</feature>
<feature type="transmembrane region" description="Helical" evidence="5">
    <location>
        <begin position="382"/>
        <end position="401"/>
    </location>
</feature>
<keyword evidence="8" id="KW-1185">Reference proteome</keyword>
<feature type="transmembrane region" description="Helical" evidence="5">
    <location>
        <begin position="192"/>
        <end position="210"/>
    </location>
</feature>
<protein>
    <submittedName>
        <fullName evidence="7">O-antigen ligase family protein</fullName>
    </submittedName>
</protein>
<name>A0AAE3MGV2_9BACT</name>
<keyword evidence="4 5" id="KW-0472">Membrane</keyword>
<evidence type="ECO:0000256" key="5">
    <source>
        <dbReference type="SAM" id="Phobius"/>
    </source>
</evidence>
<feature type="transmembrane region" description="Helical" evidence="5">
    <location>
        <begin position="65"/>
        <end position="85"/>
    </location>
</feature>
<proteinExistence type="predicted"/>
<feature type="transmembrane region" description="Helical" evidence="5">
    <location>
        <begin position="97"/>
        <end position="114"/>
    </location>
</feature>
<feature type="transmembrane region" description="Helical" evidence="5">
    <location>
        <begin position="222"/>
        <end position="252"/>
    </location>
</feature>
<keyword evidence="2 5" id="KW-0812">Transmembrane</keyword>
<dbReference type="PANTHER" id="PTHR37422:SF13">
    <property type="entry name" value="LIPOPOLYSACCHARIDE BIOSYNTHESIS PROTEIN PA4999-RELATED"/>
    <property type="match status" value="1"/>
</dbReference>
<evidence type="ECO:0000313" key="7">
    <source>
        <dbReference type="EMBL" id="MCW3807476.1"/>
    </source>
</evidence>
<dbReference type="PANTHER" id="PTHR37422">
    <property type="entry name" value="TEICHURONIC ACID BIOSYNTHESIS PROTEIN TUAE"/>
    <property type="match status" value="1"/>
</dbReference>
<evidence type="ECO:0000313" key="8">
    <source>
        <dbReference type="Proteomes" id="UP001207408"/>
    </source>
</evidence>
<dbReference type="RefSeq" id="WP_301201888.1">
    <property type="nucleotide sequence ID" value="NZ_JAPDPI010000047.1"/>
</dbReference>
<feature type="transmembrane region" description="Helical" evidence="5">
    <location>
        <begin position="126"/>
        <end position="144"/>
    </location>
</feature>
<dbReference type="GO" id="GO:0016874">
    <property type="term" value="F:ligase activity"/>
    <property type="evidence" value="ECO:0007669"/>
    <property type="project" value="UniProtKB-KW"/>
</dbReference>
<dbReference type="Pfam" id="PF04932">
    <property type="entry name" value="Wzy_C"/>
    <property type="match status" value="1"/>
</dbReference>
<accession>A0AAE3MGV2</accession>
<dbReference type="EMBL" id="JAPDPI010000047">
    <property type="protein sequence ID" value="MCW3807476.1"/>
    <property type="molecule type" value="Genomic_DNA"/>
</dbReference>
<organism evidence="7 8">
    <name type="scientific">Plebeiibacterium marinum</name>
    <dbReference type="NCBI Taxonomy" id="2992111"/>
    <lineage>
        <taxon>Bacteria</taxon>
        <taxon>Pseudomonadati</taxon>
        <taxon>Bacteroidota</taxon>
        <taxon>Bacteroidia</taxon>
        <taxon>Marinilabiliales</taxon>
        <taxon>Marinilabiliaceae</taxon>
        <taxon>Plebeiibacterium</taxon>
    </lineage>
</organism>
<evidence type="ECO:0000256" key="2">
    <source>
        <dbReference type="ARBA" id="ARBA00022692"/>
    </source>
</evidence>
<evidence type="ECO:0000259" key="6">
    <source>
        <dbReference type="Pfam" id="PF04932"/>
    </source>
</evidence>
<sequence length="436" mass="50613">MIDYIQKEKKLFLTLLFWMLVGIFSATAAMVIIPIHIFLHRKKESYLLLLLGLWFLFILSDSRQYIFHFAQSVKPLAMVVTAFLIWEERNYWPKHNFYIPFTLFFIITLFCLQFSPIKFKSLQKMLSYFLLLYIVPHIVQQALYLNKVRFLKGIIATGALILIIGLALKYISPSLVMFKGGRYNGLLGNPNGLGIFAFCFFMMYLLIYKYHKHYFFKSEHLIILSIIGLSLILAGSRGGIFSSSLFLIGYFLFERSITLGFIVLSSTFISYQLVTTNLIEIIDFLGLQEYFRLNSLEEGSGRLVAFEFAWKQIQNNYWIGKGFGYTDYLMYQYKDYFLGKGHQGNVHNSYLTIWLNSGLLGLLAFLWGWLKNFYIVSLKSPLVWAVLFGVILSTTVESWLAASMNPFTIQLVIILSLLGNPLFYKQEEKEELGLRI</sequence>
<feature type="transmembrane region" description="Helical" evidence="5">
    <location>
        <begin position="150"/>
        <end position="171"/>
    </location>
</feature>